<evidence type="ECO:0000313" key="2">
    <source>
        <dbReference type="EMBL" id="TWH64391.1"/>
    </source>
</evidence>
<dbReference type="EMBL" id="VLKG01000014">
    <property type="protein sequence ID" value="TWH63996.1"/>
    <property type="molecule type" value="Genomic_DNA"/>
</dbReference>
<reference evidence="1 5" key="1">
    <citation type="submission" date="2019-07" db="EMBL/GenBank/DDBJ databases">
        <title>Genomic Encyclopedia of Type Strains, Phase I: the one thousand microbial genomes (KMG-I) project.</title>
        <authorList>
            <person name="Kyrpides N."/>
        </authorList>
    </citation>
    <scope>NUCLEOTIDE SEQUENCE [LARGE SCALE GENOMIC DNA]</scope>
    <source>
        <strain evidence="1 5">DSM 375</strain>
    </source>
</reference>
<evidence type="ECO:0000313" key="4">
    <source>
        <dbReference type="EMBL" id="TWH77100.1"/>
    </source>
</evidence>
<accession>A0A562HZM2</accession>
<evidence type="ECO:0000313" key="3">
    <source>
        <dbReference type="EMBL" id="TWH76440.1"/>
    </source>
</evidence>
<dbReference type="Proteomes" id="UP000319627">
    <property type="component" value="Unassembled WGS sequence"/>
</dbReference>
<evidence type="ECO:0008006" key="6">
    <source>
        <dbReference type="Google" id="ProtNLM"/>
    </source>
</evidence>
<sequence>MSRPPINRRHNDALAYERANTLTCAGLGLSAIADLLGADGSEHHLHHELESGLANAAKALAVLVQQTGYELCDQFDPDLLNAPTED</sequence>
<organism evidence="1 5">
    <name type="scientific">Azomonas agilis</name>
    <dbReference type="NCBI Taxonomy" id="116849"/>
    <lineage>
        <taxon>Bacteria</taxon>
        <taxon>Pseudomonadati</taxon>
        <taxon>Pseudomonadota</taxon>
        <taxon>Gammaproteobacteria</taxon>
        <taxon>Pseudomonadales</taxon>
        <taxon>Pseudomonadaceae</taxon>
        <taxon>Azomonas</taxon>
    </lineage>
</organism>
<gene>
    <name evidence="4" type="ORF">LX59_00001</name>
    <name evidence="3" type="ORF">LX59_00476</name>
    <name evidence="2" type="ORF">LX59_02338</name>
    <name evidence="1" type="ORF">LX59_02820</name>
</gene>
<keyword evidence="5" id="KW-1185">Reference proteome</keyword>
<dbReference type="AlphaFoldDB" id="A0A562HZM2"/>
<evidence type="ECO:0000313" key="5">
    <source>
        <dbReference type="Proteomes" id="UP000319627"/>
    </source>
</evidence>
<name>A0A562HZM2_9GAMM</name>
<dbReference type="EMBL" id="VLKG01000009">
    <property type="protein sequence ID" value="TWH64391.1"/>
    <property type="molecule type" value="Genomic_DNA"/>
</dbReference>
<comment type="caution">
    <text evidence="1">The sequence shown here is derived from an EMBL/GenBank/DDBJ whole genome shotgun (WGS) entry which is preliminary data.</text>
</comment>
<protein>
    <recommendedName>
        <fullName evidence="6">HTH cro/C1-type domain-containing protein</fullName>
    </recommendedName>
</protein>
<proteinExistence type="predicted"/>
<dbReference type="EMBL" id="VLKG01000001">
    <property type="protein sequence ID" value="TWH77100.1"/>
    <property type="molecule type" value="Genomic_DNA"/>
</dbReference>
<dbReference type="RefSeq" id="WP_246118638.1">
    <property type="nucleotide sequence ID" value="NZ_VLKG01000001.1"/>
</dbReference>
<dbReference type="EMBL" id="VLKG01000002">
    <property type="protein sequence ID" value="TWH76440.1"/>
    <property type="molecule type" value="Genomic_DNA"/>
</dbReference>
<evidence type="ECO:0000313" key="1">
    <source>
        <dbReference type="EMBL" id="TWH63996.1"/>
    </source>
</evidence>